<evidence type="ECO:0000313" key="3">
    <source>
        <dbReference type="Proteomes" id="UP000298602"/>
    </source>
</evidence>
<reference evidence="2 3" key="1">
    <citation type="submission" date="2019-05" db="EMBL/GenBank/DDBJ databases">
        <title>The Complete Genome Sequence of the n-alkane-degrading Desulfoglaeba alkanexedens ALDC reveals multiple alkylsuccinate synthase gene clusters.</title>
        <authorList>
            <person name="Callaghan A.V."/>
            <person name="Davidova I.A."/>
            <person name="Duncan K.E."/>
            <person name="Morris B."/>
            <person name="McInerney M.J."/>
        </authorList>
    </citation>
    <scope>NUCLEOTIDE SEQUENCE [LARGE SCALE GENOMIC DNA]</scope>
    <source>
        <strain evidence="2 3">ALDC</strain>
    </source>
</reference>
<dbReference type="OrthoDB" id="5523216at2"/>
<dbReference type="AlphaFoldDB" id="A0A4P8L438"/>
<dbReference type="CDD" id="cd19100">
    <property type="entry name" value="AKR_unchar"/>
    <property type="match status" value="1"/>
</dbReference>
<accession>A0A4P8L438</accession>
<reference evidence="2 3" key="2">
    <citation type="submission" date="2019-05" db="EMBL/GenBank/DDBJ databases">
        <authorList>
            <person name="Suflita J.M."/>
            <person name="Marks C.R."/>
        </authorList>
    </citation>
    <scope>NUCLEOTIDE SEQUENCE [LARGE SCALE GENOMIC DNA]</scope>
    <source>
        <strain evidence="2 3">ALDC</strain>
    </source>
</reference>
<gene>
    <name evidence="2" type="ORF">FDQ92_11520</name>
</gene>
<name>A0A4P8L438_9BACT</name>
<organism evidence="2 3">
    <name type="scientific">Desulfoglaeba alkanexedens ALDC</name>
    <dbReference type="NCBI Taxonomy" id="980445"/>
    <lineage>
        <taxon>Bacteria</taxon>
        <taxon>Pseudomonadati</taxon>
        <taxon>Thermodesulfobacteriota</taxon>
        <taxon>Syntrophobacteria</taxon>
        <taxon>Syntrophobacterales</taxon>
        <taxon>Syntrophobacteraceae</taxon>
        <taxon>Desulfoglaeba</taxon>
    </lineage>
</organism>
<dbReference type="SUPFAM" id="SSF51430">
    <property type="entry name" value="NAD(P)-linked oxidoreductase"/>
    <property type="match status" value="1"/>
</dbReference>
<dbReference type="Pfam" id="PF00248">
    <property type="entry name" value="Aldo_ket_red"/>
    <property type="match status" value="1"/>
</dbReference>
<dbReference type="InterPro" id="IPR036812">
    <property type="entry name" value="NAD(P)_OxRdtase_dom_sf"/>
</dbReference>
<evidence type="ECO:0000259" key="1">
    <source>
        <dbReference type="Pfam" id="PF00248"/>
    </source>
</evidence>
<protein>
    <submittedName>
        <fullName evidence="2">Aldo/keto reductase</fullName>
    </submittedName>
</protein>
<dbReference type="InterPro" id="IPR053135">
    <property type="entry name" value="AKR2_Oxidoreductase"/>
</dbReference>
<dbReference type="Gene3D" id="3.20.20.100">
    <property type="entry name" value="NADP-dependent oxidoreductase domain"/>
    <property type="match status" value="1"/>
</dbReference>
<feature type="domain" description="NADP-dependent oxidoreductase" evidence="1">
    <location>
        <begin position="32"/>
        <end position="211"/>
    </location>
</feature>
<dbReference type="Proteomes" id="UP000298602">
    <property type="component" value="Chromosome"/>
</dbReference>
<dbReference type="RefSeq" id="WP_137425031.1">
    <property type="nucleotide sequence ID" value="NZ_CP040098.1"/>
</dbReference>
<dbReference type="PANTHER" id="PTHR43312:SF1">
    <property type="entry name" value="NADP-DEPENDENT OXIDOREDUCTASE DOMAIN-CONTAINING PROTEIN"/>
    <property type="match status" value="1"/>
</dbReference>
<dbReference type="EMBL" id="CP040098">
    <property type="protein sequence ID" value="QCQ22747.1"/>
    <property type="molecule type" value="Genomic_DNA"/>
</dbReference>
<dbReference type="PANTHER" id="PTHR43312">
    <property type="entry name" value="D-THREO-ALDOSE 1-DEHYDROGENASE"/>
    <property type="match status" value="1"/>
</dbReference>
<evidence type="ECO:0000313" key="2">
    <source>
        <dbReference type="EMBL" id="QCQ22747.1"/>
    </source>
</evidence>
<keyword evidence="3" id="KW-1185">Reference proteome</keyword>
<sequence>MALNFTDPKDPADPTTPALRVGLGGEGILRTHGHDGEALAVIEEAWNQGIRYFDCARAYAGSESYYGLFWEHHPERRAMAFQAGKSAMRTRAEAFQDLETTLKNMHTERLDLWQIHDVRTMDECRTIEGSGGALEAFLKAKASGRVGAIGVTGHHDPRVLTYAVENWPLDAVMMPVNPVEAVIGGFLDETLEAARRRNLAVIGMKVLGAGEYLSESAGVTPETLIRFALSQPVTAAVVGCSTPAHVRTLAASAKNFPPPTESETSRLLQTFRPYARRLAFYRGAF</sequence>
<dbReference type="InterPro" id="IPR023210">
    <property type="entry name" value="NADP_OxRdtase_dom"/>
</dbReference>
<dbReference type="KEGG" id="dax:FDQ92_11520"/>
<proteinExistence type="predicted"/>